<dbReference type="AlphaFoldDB" id="A0A852SP37"/>
<protein>
    <submittedName>
        <fullName evidence="1">Uncharacterized protein</fullName>
    </submittedName>
</protein>
<reference evidence="1 2" key="1">
    <citation type="submission" date="2020-07" db="EMBL/GenBank/DDBJ databases">
        <title>Sequencing the genomes of 1000 actinobacteria strains.</title>
        <authorList>
            <person name="Klenk H.-P."/>
        </authorList>
    </citation>
    <scope>NUCLEOTIDE SEQUENCE [LARGE SCALE GENOMIC DNA]</scope>
    <source>
        <strain evidence="1 2">DSM 26474</strain>
    </source>
</reference>
<dbReference type="EMBL" id="JACCBM010000001">
    <property type="protein sequence ID" value="NYD70564.1"/>
    <property type="molecule type" value="Genomic_DNA"/>
</dbReference>
<keyword evidence="2" id="KW-1185">Reference proteome</keyword>
<gene>
    <name evidence="1" type="ORF">BJ984_001722</name>
</gene>
<comment type="caution">
    <text evidence="1">The sequence shown here is derived from an EMBL/GenBank/DDBJ whole genome shotgun (WGS) entry which is preliminary data.</text>
</comment>
<dbReference type="RefSeq" id="WP_179547671.1">
    <property type="nucleotide sequence ID" value="NZ_BSEW01000001.1"/>
</dbReference>
<sequence length="123" mass="13771">MYEVDVHTFATQLRGVEVLCTVENVEGEEPVIGVETRALDVERGLRAVSRFAGYCQRTLILAAPSIEDEQWAGVLASYFGFGLVVDDRQRRQIMPPPEMDAGNDAESRRRFVQRVLQNLDAAS</sequence>
<evidence type="ECO:0000313" key="1">
    <source>
        <dbReference type="EMBL" id="NYD70564.1"/>
    </source>
</evidence>
<dbReference type="Proteomes" id="UP000549913">
    <property type="component" value="Unassembled WGS sequence"/>
</dbReference>
<accession>A0A852SP37</accession>
<name>A0A852SP37_9MICO</name>
<organism evidence="1 2">
    <name type="scientific">Herbiconiux flava</name>
    <dbReference type="NCBI Taxonomy" id="881268"/>
    <lineage>
        <taxon>Bacteria</taxon>
        <taxon>Bacillati</taxon>
        <taxon>Actinomycetota</taxon>
        <taxon>Actinomycetes</taxon>
        <taxon>Micrococcales</taxon>
        <taxon>Microbacteriaceae</taxon>
        <taxon>Herbiconiux</taxon>
    </lineage>
</organism>
<evidence type="ECO:0000313" key="2">
    <source>
        <dbReference type="Proteomes" id="UP000549913"/>
    </source>
</evidence>
<proteinExistence type="predicted"/>